<dbReference type="PANTHER" id="PTHR34205">
    <property type="entry name" value="TRANSMEMBRANE PROTEIN"/>
    <property type="match status" value="1"/>
</dbReference>
<evidence type="ECO:0000313" key="3">
    <source>
        <dbReference type="Proteomes" id="UP000627205"/>
    </source>
</evidence>
<gene>
    <name evidence="2" type="ORF">GCM10011430_16470</name>
</gene>
<comment type="caution">
    <text evidence="2">The sequence shown here is derived from an EMBL/GenBank/DDBJ whole genome shotgun (WGS) entry which is preliminary data.</text>
</comment>
<protein>
    <recommendedName>
        <fullName evidence="4">DUF962 domain-containing protein</fullName>
    </recommendedName>
</protein>
<feature type="transmembrane region" description="Helical" evidence="1">
    <location>
        <begin position="85"/>
        <end position="103"/>
    </location>
</feature>
<keyword evidence="3" id="KW-1185">Reference proteome</keyword>
<sequence>MAVIARKDHPTFAAFYADYLTGHTNRTSRELHFFGSTLAIFFLIALMLTGNMAWLLAAALSFYGFAWIGHLMFEGNRPASWRQPFYSFAAAWLMYWQLLTGQISF</sequence>
<name>A0A8J3B3L2_9BURK</name>
<dbReference type="Pfam" id="PF06127">
    <property type="entry name" value="Mpo1-like"/>
    <property type="match status" value="1"/>
</dbReference>
<reference evidence="2" key="1">
    <citation type="journal article" date="2014" name="Int. J. Syst. Evol. Microbiol.">
        <title>Complete genome sequence of Corynebacterium casei LMG S-19264T (=DSM 44701T), isolated from a smear-ripened cheese.</title>
        <authorList>
            <consortium name="US DOE Joint Genome Institute (JGI-PGF)"/>
            <person name="Walter F."/>
            <person name="Albersmeier A."/>
            <person name="Kalinowski J."/>
            <person name="Ruckert C."/>
        </authorList>
    </citation>
    <scope>NUCLEOTIDE SEQUENCE</scope>
    <source>
        <strain evidence="2">CCM 7664</strain>
    </source>
</reference>
<dbReference type="AlphaFoldDB" id="A0A8J3B3L2"/>
<evidence type="ECO:0000313" key="2">
    <source>
        <dbReference type="EMBL" id="GGI54473.1"/>
    </source>
</evidence>
<dbReference type="EMBL" id="BMDP01000002">
    <property type="protein sequence ID" value="GGI54473.1"/>
    <property type="molecule type" value="Genomic_DNA"/>
</dbReference>
<keyword evidence="1" id="KW-0472">Membrane</keyword>
<feature type="transmembrane region" description="Helical" evidence="1">
    <location>
        <begin position="54"/>
        <end position="73"/>
    </location>
</feature>
<evidence type="ECO:0008006" key="4">
    <source>
        <dbReference type="Google" id="ProtNLM"/>
    </source>
</evidence>
<accession>A0A8J3B3L2</accession>
<evidence type="ECO:0000256" key="1">
    <source>
        <dbReference type="SAM" id="Phobius"/>
    </source>
</evidence>
<keyword evidence="1" id="KW-0812">Transmembrane</keyword>
<organism evidence="2 3">
    <name type="scientific">Oxalicibacterium solurbis</name>
    <dbReference type="NCBI Taxonomy" id="69280"/>
    <lineage>
        <taxon>Bacteria</taxon>
        <taxon>Pseudomonadati</taxon>
        <taxon>Pseudomonadota</taxon>
        <taxon>Betaproteobacteria</taxon>
        <taxon>Burkholderiales</taxon>
        <taxon>Oxalobacteraceae</taxon>
        <taxon>Oxalicibacterium</taxon>
    </lineage>
</organism>
<dbReference type="Proteomes" id="UP000627205">
    <property type="component" value="Unassembled WGS sequence"/>
</dbReference>
<keyword evidence="1" id="KW-1133">Transmembrane helix</keyword>
<reference evidence="2" key="2">
    <citation type="submission" date="2020-09" db="EMBL/GenBank/DDBJ databases">
        <authorList>
            <person name="Sun Q."/>
            <person name="Sedlacek I."/>
        </authorList>
    </citation>
    <scope>NUCLEOTIDE SEQUENCE</scope>
    <source>
        <strain evidence="2">CCM 7664</strain>
    </source>
</reference>
<proteinExistence type="predicted"/>
<dbReference type="InterPro" id="IPR009305">
    <property type="entry name" value="Mpo1-like"/>
</dbReference>
<dbReference type="PANTHER" id="PTHR34205:SF2">
    <property type="entry name" value="DUF962 DOMAIN-CONTAINING PROTEIN"/>
    <property type="match status" value="1"/>
</dbReference>
<dbReference type="RefSeq" id="WP_188420523.1">
    <property type="nucleotide sequence ID" value="NZ_BMDP01000002.1"/>
</dbReference>
<feature type="transmembrane region" description="Helical" evidence="1">
    <location>
        <begin position="31"/>
        <end position="48"/>
    </location>
</feature>